<dbReference type="GO" id="GO:0003700">
    <property type="term" value="F:DNA-binding transcription factor activity"/>
    <property type="evidence" value="ECO:0007669"/>
    <property type="project" value="InterPro"/>
</dbReference>
<dbReference type="OrthoDB" id="516605at2"/>
<evidence type="ECO:0000256" key="1">
    <source>
        <dbReference type="ARBA" id="ARBA00023015"/>
    </source>
</evidence>
<evidence type="ECO:0000259" key="4">
    <source>
        <dbReference type="PROSITE" id="PS01124"/>
    </source>
</evidence>
<keyword evidence="1" id="KW-0805">Transcription regulation</keyword>
<dbReference type="AlphaFoldDB" id="A0A0V7ZVS6"/>
<evidence type="ECO:0000256" key="3">
    <source>
        <dbReference type="ARBA" id="ARBA00023163"/>
    </source>
</evidence>
<evidence type="ECO:0000256" key="2">
    <source>
        <dbReference type="ARBA" id="ARBA00023125"/>
    </source>
</evidence>
<dbReference type="GO" id="GO:0043565">
    <property type="term" value="F:sequence-specific DNA binding"/>
    <property type="evidence" value="ECO:0007669"/>
    <property type="project" value="InterPro"/>
</dbReference>
<dbReference type="SMART" id="SM00342">
    <property type="entry name" value="HTH_ARAC"/>
    <property type="match status" value="1"/>
</dbReference>
<dbReference type="SUPFAM" id="SSF46689">
    <property type="entry name" value="Homeodomain-like"/>
    <property type="match status" value="2"/>
</dbReference>
<evidence type="ECO:0000313" key="7">
    <source>
        <dbReference type="Proteomes" id="UP000053372"/>
    </source>
</evidence>
<evidence type="ECO:0000313" key="6">
    <source>
        <dbReference type="EMBL" id="KST68450.1"/>
    </source>
</evidence>
<gene>
    <name evidence="5" type="ORF">BC008_00595</name>
    <name evidence="6" type="ORF">BC008_00850</name>
</gene>
<dbReference type="RefSeq" id="WP_027844563.1">
    <property type="nucleotide sequence ID" value="NZ_LMTZ01000064.1"/>
</dbReference>
<keyword evidence="3" id="KW-0804">Transcription</keyword>
<dbReference type="PROSITE" id="PS01124">
    <property type="entry name" value="HTH_ARAC_FAMILY_2"/>
    <property type="match status" value="1"/>
</dbReference>
<reference evidence="6 7" key="1">
    <citation type="journal article" date="2015" name="Genome Announc.">
        <title>Draft Genome of the Euendolithic (true boring) Cyanobacterium Mastigocoleus testarum strain BC008.</title>
        <authorList>
            <person name="Guida B.S."/>
            <person name="Garcia-Pichel F."/>
        </authorList>
    </citation>
    <scope>NUCLEOTIDE SEQUENCE [LARGE SCALE GENOMIC DNA]</scope>
    <source>
        <strain evidence="6 7">BC008</strain>
    </source>
</reference>
<keyword evidence="7" id="KW-1185">Reference proteome</keyword>
<dbReference type="Pfam" id="PF12833">
    <property type="entry name" value="HTH_18"/>
    <property type="match status" value="1"/>
</dbReference>
<dbReference type="PROSITE" id="PS00041">
    <property type="entry name" value="HTH_ARAC_FAMILY_1"/>
    <property type="match status" value="1"/>
</dbReference>
<comment type="caution">
    <text evidence="6">The sequence shown here is derived from an EMBL/GenBank/DDBJ whole genome shotgun (WGS) entry which is preliminary data.</text>
</comment>
<dbReference type="InterPro" id="IPR018060">
    <property type="entry name" value="HTH_AraC"/>
</dbReference>
<dbReference type="Gene3D" id="1.10.10.60">
    <property type="entry name" value="Homeodomain-like"/>
    <property type="match status" value="2"/>
</dbReference>
<accession>A0A0V7ZVS6</accession>
<proteinExistence type="predicted"/>
<protein>
    <submittedName>
        <fullName evidence="6">DNA-binding protein</fullName>
    </submittedName>
</protein>
<sequence>MKNNSSQDSSVNFITDKENIYKRVFKRSPLISSMSVGWDNLDIVYDVDPPGEISKISFQQHCIGIFTEAFSSTEIERKMDGRLVQEEDVRGNFVIVPANMSHQVVWDKPISAVKIAIEPRVFAQTIYEVVDPDRIELLPQFATPDPLVHQIGLSLQSALTKNGNGSRLYAETLINALILHLLENYSGDRRSFSECITGKLPKYKLKRVINYIYAHFDGDLSLKELASCVQMSPTYFSRLFKETTGITPHQYVIRCRIARAKDLLKQGKLSIAEVAIQVGFVDQSHLYRYFKRLVGVTPKVFLQEFRK</sequence>
<name>A0A0V7ZVS6_9CYAN</name>
<organism evidence="6 7">
    <name type="scientific">Mastigocoleus testarum BC008</name>
    <dbReference type="NCBI Taxonomy" id="371196"/>
    <lineage>
        <taxon>Bacteria</taxon>
        <taxon>Bacillati</taxon>
        <taxon>Cyanobacteriota</taxon>
        <taxon>Cyanophyceae</taxon>
        <taxon>Nostocales</taxon>
        <taxon>Hapalosiphonaceae</taxon>
        <taxon>Mastigocoleus</taxon>
    </lineage>
</organism>
<dbReference type="PANTHER" id="PTHR46796:SF6">
    <property type="entry name" value="ARAC SUBFAMILY"/>
    <property type="match status" value="1"/>
</dbReference>
<dbReference type="InterPro" id="IPR050204">
    <property type="entry name" value="AraC_XylS_family_regulators"/>
</dbReference>
<feature type="domain" description="HTH araC/xylS-type" evidence="4">
    <location>
        <begin position="206"/>
        <end position="304"/>
    </location>
</feature>
<dbReference type="PANTHER" id="PTHR46796">
    <property type="entry name" value="HTH-TYPE TRANSCRIPTIONAL ACTIVATOR RHAS-RELATED"/>
    <property type="match status" value="1"/>
</dbReference>
<dbReference type="InterPro" id="IPR009057">
    <property type="entry name" value="Homeodomain-like_sf"/>
</dbReference>
<keyword evidence="2 6" id="KW-0238">DNA-binding</keyword>
<dbReference type="EMBL" id="LMTZ01000069">
    <property type="protein sequence ID" value="KST68291.1"/>
    <property type="molecule type" value="Genomic_DNA"/>
</dbReference>
<dbReference type="EMBL" id="LMTZ01000064">
    <property type="protein sequence ID" value="KST68450.1"/>
    <property type="molecule type" value="Genomic_DNA"/>
</dbReference>
<dbReference type="Proteomes" id="UP000053372">
    <property type="component" value="Unassembled WGS sequence"/>
</dbReference>
<dbReference type="InterPro" id="IPR018062">
    <property type="entry name" value="HTH_AraC-typ_CS"/>
</dbReference>
<evidence type="ECO:0000313" key="5">
    <source>
        <dbReference type="EMBL" id="KST68291.1"/>
    </source>
</evidence>